<protein>
    <recommendedName>
        <fullName evidence="1">Integrase catalytic domain-containing protein</fullName>
    </recommendedName>
</protein>
<dbReference type="PROSITE" id="PS50994">
    <property type="entry name" value="INTEGRASE"/>
    <property type="match status" value="1"/>
</dbReference>
<dbReference type="InterPro" id="IPR012337">
    <property type="entry name" value="RNaseH-like_sf"/>
</dbReference>
<dbReference type="PANTHER" id="PTHR11439">
    <property type="entry name" value="GAG-POL-RELATED RETROTRANSPOSON"/>
    <property type="match status" value="1"/>
</dbReference>
<dbReference type="AlphaFoldDB" id="A0A6L2JN10"/>
<name>A0A6L2JN10_TANCI</name>
<dbReference type="GO" id="GO:0015074">
    <property type="term" value="P:DNA integration"/>
    <property type="evidence" value="ECO:0007669"/>
    <property type="project" value="InterPro"/>
</dbReference>
<evidence type="ECO:0000313" key="2">
    <source>
        <dbReference type="EMBL" id="GEU38007.1"/>
    </source>
</evidence>
<evidence type="ECO:0000259" key="1">
    <source>
        <dbReference type="PROSITE" id="PS50994"/>
    </source>
</evidence>
<dbReference type="InterPro" id="IPR036397">
    <property type="entry name" value="RNaseH_sf"/>
</dbReference>
<dbReference type="CDD" id="cd09272">
    <property type="entry name" value="RNase_HI_RT_Ty1"/>
    <property type="match status" value="2"/>
</dbReference>
<dbReference type="PANTHER" id="PTHR11439:SF524">
    <property type="entry name" value="RNA-DIRECTED DNA POLYMERASE, PROTEIN KINASE RLK-PELLE-DLSV FAMILY"/>
    <property type="match status" value="1"/>
</dbReference>
<dbReference type="SUPFAM" id="SSF53098">
    <property type="entry name" value="Ribonuclease H-like"/>
    <property type="match status" value="1"/>
</dbReference>
<reference evidence="2" key="1">
    <citation type="journal article" date="2019" name="Sci. Rep.">
        <title>Draft genome of Tanacetum cinerariifolium, the natural source of mosquito coil.</title>
        <authorList>
            <person name="Yamashiro T."/>
            <person name="Shiraishi A."/>
            <person name="Satake H."/>
            <person name="Nakayama K."/>
        </authorList>
    </citation>
    <scope>NUCLEOTIDE SEQUENCE</scope>
</reference>
<proteinExistence type="predicted"/>
<accession>A0A6L2JN10</accession>
<gene>
    <name evidence="2" type="ORF">Tci_009985</name>
</gene>
<dbReference type="Gene3D" id="3.30.420.10">
    <property type="entry name" value="Ribonuclease H-like superfamily/Ribonuclease H"/>
    <property type="match status" value="1"/>
</dbReference>
<dbReference type="InterPro" id="IPR001584">
    <property type="entry name" value="Integrase_cat-core"/>
</dbReference>
<dbReference type="GO" id="GO:0003676">
    <property type="term" value="F:nucleic acid binding"/>
    <property type="evidence" value="ECO:0007669"/>
    <property type="project" value="InterPro"/>
</dbReference>
<dbReference type="EMBL" id="BKCJ010001000">
    <property type="protein sequence ID" value="GEU38007.1"/>
    <property type="molecule type" value="Genomic_DNA"/>
</dbReference>
<comment type="caution">
    <text evidence="2">The sequence shown here is derived from an EMBL/GenBank/DDBJ whole genome shotgun (WGS) entry which is preliminary data.</text>
</comment>
<organism evidence="2">
    <name type="scientific">Tanacetum cinerariifolium</name>
    <name type="common">Dalmatian daisy</name>
    <name type="synonym">Chrysanthemum cinerariifolium</name>
    <dbReference type="NCBI Taxonomy" id="118510"/>
    <lineage>
        <taxon>Eukaryota</taxon>
        <taxon>Viridiplantae</taxon>
        <taxon>Streptophyta</taxon>
        <taxon>Embryophyta</taxon>
        <taxon>Tracheophyta</taxon>
        <taxon>Spermatophyta</taxon>
        <taxon>Magnoliopsida</taxon>
        <taxon>eudicotyledons</taxon>
        <taxon>Gunneridae</taxon>
        <taxon>Pentapetalae</taxon>
        <taxon>asterids</taxon>
        <taxon>campanulids</taxon>
        <taxon>Asterales</taxon>
        <taxon>Asteraceae</taxon>
        <taxon>Asteroideae</taxon>
        <taxon>Anthemideae</taxon>
        <taxon>Anthemidinae</taxon>
        <taxon>Tanacetum</taxon>
    </lineage>
</organism>
<feature type="domain" description="Integrase catalytic" evidence="1">
    <location>
        <begin position="560"/>
        <end position="741"/>
    </location>
</feature>
<dbReference type="InterPro" id="IPR013103">
    <property type="entry name" value="RVT_2"/>
</dbReference>
<sequence length="784" mass="89549">MGKYEGYKSQPIYGIPGGVFIPPYITQVWYIANSSLCVWWYDVTLSRYKARLVTNGHTQLEGVDVDETFSMVVKLVFQNHVHPDYVCLLEGSLYGLKLASRAWFQRFASNITRVGSHQSRCDSFVYIYILETNTAHLLLYVDDIVLTASSETLLQQFISSLHQRKYVVEILKRAHMANCNPSRTPVDIESKLGDDVQQVCLHMHDPREPYFSSLKRILRYVQALLDHGLQLFPSSTTFLVAYSDADWSGCPTTRRSTSEAEYRGVPNAVTETCCAVYLSSNSVQHQRMKHIEIDIHFVRDLVTAGQVRVLHVPSRYHTFSRYKAHLMTNGSTQLEGVDVDETFSLVVKSVQHVCLRMHDPQEPHFSALKRILRYVRGLLDHGLKLLSFSTTFLVAYSDADWAEAEYCGVANAIAETCCLRNLLRELHTPFSFATLVYYDNISAVYLYSNPVQHQRTKHIKINIHFVRDLVATDQETAPQAVPPKEGQPFNAQAVQAMEAWKHLDFLCHNYILNGLVDSLCSVYYKTMTAKELWESLERKYKTEDAGTCYNCDQPGYRAANCKMPKRVTLRQANMVNDNMDMIAIAAVDNGEKLYMGNSATANIKGEGDNLVSSWLLNKFGFCLVFESDKFVLSKNQMYVGMGYAVNDLCAKHGIRYEFTAPYSPQQNGITDRKNRSLNEMVMPEDSRALKRLGEAQEEKAVKKQKLDEEVAELKRHLQIEPNDEDDVYTEATPLARKVPVVDYEIYTENNKPYYKIIRADGSPQLFLSFLSLLRNFDREDLEVL</sequence>
<dbReference type="Pfam" id="PF07727">
    <property type="entry name" value="RVT_2"/>
    <property type="match status" value="1"/>
</dbReference>